<protein>
    <submittedName>
        <fullName evidence="1">Phage tail protein</fullName>
    </submittedName>
</protein>
<dbReference type="Proteomes" id="UP000650477">
    <property type="component" value="Unassembled WGS sequence"/>
</dbReference>
<evidence type="ECO:0000313" key="2">
    <source>
        <dbReference type="Proteomes" id="UP000650477"/>
    </source>
</evidence>
<evidence type="ECO:0000313" key="1">
    <source>
        <dbReference type="EMBL" id="MBE8614838.1"/>
    </source>
</evidence>
<proteinExistence type="predicted"/>
<sequence length="123" mass="13912">MGGDCCMKYYIDKNQVVYALNNDLNPAEWLPGKVKEIDEKEALLIANPPPTKEQLIEQAEQQKQALIAEASQKTQLWQTQLMLGIITEEDKASLKEWMLYVQKVQAADVSAAPDIIWPVKPEV</sequence>
<reference evidence="1" key="1">
    <citation type="submission" date="2017-12" db="EMBL/GenBank/DDBJ databases">
        <title>Genome sequencing and analysis.</title>
        <authorList>
            <person name="Huang Y.-T."/>
        </authorList>
    </citation>
    <scope>NUCLEOTIDE SEQUENCE</scope>
    <source>
        <strain evidence="1">VGH116</strain>
    </source>
</reference>
<accession>A0A8I0PYU4</accession>
<comment type="caution">
    <text evidence="1">The sequence shown here is derived from an EMBL/GenBank/DDBJ whole genome shotgun (WGS) entry which is preliminary data.</text>
</comment>
<name>A0A8I0PYU4_MORMO</name>
<gene>
    <name evidence="1" type="ORF">CYG68_21200</name>
</gene>
<dbReference type="Pfam" id="PF02413">
    <property type="entry name" value="Caudo_TAP"/>
    <property type="match status" value="1"/>
</dbReference>
<organism evidence="1 2">
    <name type="scientific">Morganella morganii</name>
    <name type="common">Proteus morganii</name>
    <dbReference type="NCBI Taxonomy" id="582"/>
    <lineage>
        <taxon>Bacteria</taxon>
        <taxon>Pseudomonadati</taxon>
        <taxon>Pseudomonadota</taxon>
        <taxon>Gammaproteobacteria</taxon>
        <taxon>Enterobacterales</taxon>
        <taxon>Morganellaceae</taxon>
        <taxon>Morganella</taxon>
    </lineage>
</organism>
<dbReference type="InterPro" id="IPR003458">
    <property type="entry name" value="Phage_T4_Gp38_tail_assem"/>
</dbReference>
<dbReference type="AlphaFoldDB" id="A0A8I0PYU4"/>
<dbReference type="EMBL" id="PKLF01000062">
    <property type="protein sequence ID" value="MBE8614838.1"/>
    <property type="molecule type" value="Genomic_DNA"/>
</dbReference>